<organism evidence="1">
    <name type="scientific">Amphimedon queenslandica</name>
    <name type="common">Sponge</name>
    <dbReference type="NCBI Taxonomy" id="400682"/>
    <lineage>
        <taxon>Eukaryota</taxon>
        <taxon>Metazoa</taxon>
        <taxon>Porifera</taxon>
        <taxon>Demospongiae</taxon>
        <taxon>Heteroscleromorpha</taxon>
        <taxon>Haplosclerida</taxon>
        <taxon>Niphatidae</taxon>
        <taxon>Amphimedon</taxon>
    </lineage>
</organism>
<name>A0A1X7VAI2_AMPQE</name>
<reference evidence="1" key="1">
    <citation type="submission" date="2017-05" db="UniProtKB">
        <authorList>
            <consortium name="EnsemblMetazoa"/>
        </authorList>
    </citation>
    <scope>IDENTIFICATION</scope>
</reference>
<evidence type="ECO:0000313" key="1">
    <source>
        <dbReference type="EnsemblMetazoa" id="Aqu2.1.37031_001"/>
    </source>
</evidence>
<accession>A0A1X7VAI2</accession>
<dbReference type="AlphaFoldDB" id="A0A1X7VAI2"/>
<dbReference type="EnsemblMetazoa" id="Aqu2.1.37031_001">
    <property type="protein sequence ID" value="Aqu2.1.37031_001"/>
    <property type="gene ID" value="Aqu2.1.37031"/>
</dbReference>
<sequence length="50" mass="5890">MNRLADRLATKWDLQYSTALHCMRARLSFTLIRATNLCLRGSRANWRSSY</sequence>
<protein>
    <submittedName>
        <fullName evidence="1">Uncharacterized protein</fullName>
    </submittedName>
</protein>
<dbReference type="InParanoid" id="A0A1X7VAI2"/>
<proteinExistence type="predicted"/>